<accession>A0ABW2FXK5</accession>
<keyword evidence="1" id="KW-0472">Membrane</keyword>
<protein>
    <submittedName>
        <fullName evidence="2">Uncharacterized protein</fullName>
    </submittedName>
</protein>
<reference evidence="3" key="1">
    <citation type="journal article" date="2019" name="Int. J. Syst. Evol. Microbiol.">
        <title>The Global Catalogue of Microorganisms (GCM) 10K type strain sequencing project: providing services to taxonomists for standard genome sequencing and annotation.</title>
        <authorList>
            <consortium name="The Broad Institute Genomics Platform"/>
            <consortium name="The Broad Institute Genome Sequencing Center for Infectious Disease"/>
            <person name="Wu L."/>
            <person name="Ma J."/>
        </authorList>
    </citation>
    <scope>NUCLEOTIDE SEQUENCE [LARGE SCALE GENOMIC DNA]</scope>
    <source>
        <strain evidence="3">CGMCC 1.12859</strain>
    </source>
</reference>
<evidence type="ECO:0000256" key="1">
    <source>
        <dbReference type="SAM" id="Phobius"/>
    </source>
</evidence>
<keyword evidence="1" id="KW-0812">Transmembrane</keyword>
<comment type="caution">
    <text evidence="2">The sequence shown here is derived from an EMBL/GenBank/DDBJ whole genome shotgun (WGS) entry which is preliminary data.</text>
</comment>
<evidence type="ECO:0000313" key="3">
    <source>
        <dbReference type="Proteomes" id="UP001596435"/>
    </source>
</evidence>
<feature type="transmembrane region" description="Helical" evidence="1">
    <location>
        <begin position="61"/>
        <end position="78"/>
    </location>
</feature>
<organism evidence="2 3">
    <name type="scientific">Kitasatospora paranensis</name>
    <dbReference type="NCBI Taxonomy" id="258053"/>
    <lineage>
        <taxon>Bacteria</taxon>
        <taxon>Bacillati</taxon>
        <taxon>Actinomycetota</taxon>
        <taxon>Actinomycetes</taxon>
        <taxon>Kitasatosporales</taxon>
        <taxon>Streptomycetaceae</taxon>
        <taxon>Kitasatospora</taxon>
    </lineage>
</organism>
<dbReference type="RefSeq" id="WP_380231692.1">
    <property type="nucleotide sequence ID" value="NZ_JBHSVH010000002.1"/>
</dbReference>
<proteinExistence type="predicted"/>
<feature type="transmembrane region" description="Helical" evidence="1">
    <location>
        <begin position="85"/>
        <end position="107"/>
    </location>
</feature>
<keyword evidence="1" id="KW-1133">Transmembrane helix</keyword>
<dbReference type="Proteomes" id="UP001596435">
    <property type="component" value="Unassembled WGS sequence"/>
</dbReference>
<name>A0ABW2FXK5_9ACTN</name>
<sequence length="210" mass="21689">MTVVQGTGRAGVGRLRDRRGWRPVRLLVGAAVLPVAAYAVGAWSARSGGRVRVAALLDRPVLLLGAAALLLVAALLLAPPTRGRTAFAGAAVLVGGVLALRVLVGVLDVALPDRTTVRVEAAPGRSDRVLLVVRHSAAPGTDVHWSVEVETGRGWSARRWLLDVFGNGTAGGPYGGCHWQDGGRLVVRAADGDHVYAVTDGAGPVRISGP</sequence>
<gene>
    <name evidence="2" type="ORF">ACFQMG_20825</name>
</gene>
<keyword evidence="3" id="KW-1185">Reference proteome</keyword>
<evidence type="ECO:0000313" key="2">
    <source>
        <dbReference type="EMBL" id="MFC7181998.1"/>
    </source>
</evidence>
<dbReference type="EMBL" id="JBHTAJ010000039">
    <property type="protein sequence ID" value="MFC7181998.1"/>
    <property type="molecule type" value="Genomic_DNA"/>
</dbReference>
<feature type="transmembrane region" description="Helical" evidence="1">
    <location>
        <begin position="24"/>
        <end position="41"/>
    </location>
</feature>